<dbReference type="GO" id="GO:0016787">
    <property type="term" value="F:hydrolase activity"/>
    <property type="evidence" value="ECO:0007669"/>
    <property type="project" value="UniProtKB-KW"/>
</dbReference>
<keyword evidence="2" id="KW-0378">Hydrolase</keyword>
<dbReference type="RefSeq" id="WP_345587108.1">
    <property type="nucleotide sequence ID" value="NZ_BAABJG010000006.1"/>
</dbReference>
<evidence type="ECO:0000259" key="1">
    <source>
        <dbReference type="Pfam" id="PF00144"/>
    </source>
</evidence>
<protein>
    <submittedName>
        <fullName evidence="2">Serine hydrolase domain-containing protein</fullName>
        <ecNumber evidence="2">3.-.-.-</ecNumber>
    </submittedName>
</protein>
<evidence type="ECO:0000313" key="3">
    <source>
        <dbReference type="Proteomes" id="UP001597180"/>
    </source>
</evidence>
<dbReference type="EMBL" id="JBHTLU010000013">
    <property type="protein sequence ID" value="MFD1220467.1"/>
    <property type="molecule type" value="Genomic_DNA"/>
</dbReference>
<dbReference type="PANTHER" id="PTHR43283:SF7">
    <property type="entry name" value="BETA-LACTAMASE-RELATED DOMAIN-CONTAINING PROTEIN"/>
    <property type="match status" value="1"/>
</dbReference>
<organism evidence="2 3">
    <name type="scientific">Paenibacillus vulneris</name>
    <dbReference type="NCBI Taxonomy" id="1133364"/>
    <lineage>
        <taxon>Bacteria</taxon>
        <taxon>Bacillati</taxon>
        <taxon>Bacillota</taxon>
        <taxon>Bacilli</taxon>
        <taxon>Bacillales</taxon>
        <taxon>Paenibacillaceae</taxon>
        <taxon>Paenibacillus</taxon>
    </lineage>
</organism>
<evidence type="ECO:0000313" key="2">
    <source>
        <dbReference type="EMBL" id="MFD1220467.1"/>
    </source>
</evidence>
<reference evidence="3" key="1">
    <citation type="journal article" date="2019" name="Int. J. Syst. Evol. Microbiol.">
        <title>The Global Catalogue of Microorganisms (GCM) 10K type strain sequencing project: providing services to taxonomists for standard genome sequencing and annotation.</title>
        <authorList>
            <consortium name="The Broad Institute Genomics Platform"/>
            <consortium name="The Broad Institute Genome Sequencing Center for Infectious Disease"/>
            <person name="Wu L."/>
            <person name="Ma J."/>
        </authorList>
    </citation>
    <scope>NUCLEOTIDE SEQUENCE [LARGE SCALE GENOMIC DNA]</scope>
    <source>
        <strain evidence="3">CCUG 53270</strain>
    </source>
</reference>
<name>A0ABW3UHI1_9BACL</name>
<dbReference type="InterPro" id="IPR012338">
    <property type="entry name" value="Beta-lactam/transpept-like"/>
</dbReference>
<dbReference type="Proteomes" id="UP001597180">
    <property type="component" value="Unassembled WGS sequence"/>
</dbReference>
<gene>
    <name evidence="2" type="ORF">ACFQ4B_10075</name>
</gene>
<keyword evidence="3" id="KW-1185">Reference proteome</keyword>
<dbReference type="Pfam" id="PF00144">
    <property type="entry name" value="Beta-lactamase"/>
    <property type="match status" value="1"/>
</dbReference>
<proteinExistence type="predicted"/>
<feature type="domain" description="Beta-lactamase-related" evidence="1">
    <location>
        <begin position="42"/>
        <end position="300"/>
    </location>
</feature>
<dbReference type="PANTHER" id="PTHR43283">
    <property type="entry name" value="BETA-LACTAMASE-RELATED"/>
    <property type="match status" value="1"/>
</dbReference>
<sequence length="499" mass="57067">MSIWERARSTQMGGPWLTYADPAEAGWSAEKLQEAKQVFDEIGSAALLIVDRGAIAAAWGNVTVPYRCHSLRKSLLSALYGIHRKLGNIDINRTLSELGIDDAPPLTEQERQAKVVHLLKARSGIYHEAASETAAMKNNRPARGSHAPDTFWYYNNWDFNALESIFERAVDSTVFEEFEQRLAIPLHMEDFSPALHTQMVKQGQFSIHGARHYRLSARDLARFGLLYLQHGRFGDQQLIPDDWIRESTAPHSIMEPLGAGYGYLWWVPLDAKWREHGMYEARGVGGQCVTILPKEDLVIVHRADTDSGRHVNGRQVLRLYQLILEAKAGVTAIQAPPELIPLEMDTGELQFMLHHYRSFHLKARALEMIGEKHWLEPLSASNSSSPKDLLARIVHRDAIALDILQSHISPAETVAEWEQAGRLSSADVSRLWLRRYKEQRERFYSILQRLSTQDWERTYLWNGREISVKTYFLTNVLLDYQLSEPLLRFFQAHKDAEAH</sequence>
<dbReference type="InterPro" id="IPR001466">
    <property type="entry name" value="Beta-lactam-related"/>
</dbReference>
<accession>A0ABW3UHI1</accession>
<dbReference type="Gene3D" id="3.40.710.10">
    <property type="entry name" value="DD-peptidase/beta-lactamase superfamily"/>
    <property type="match status" value="1"/>
</dbReference>
<dbReference type="InterPro" id="IPR050789">
    <property type="entry name" value="Diverse_Enzym_Activities"/>
</dbReference>
<comment type="caution">
    <text evidence="2">The sequence shown here is derived from an EMBL/GenBank/DDBJ whole genome shotgun (WGS) entry which is preliminary data.</text>
</comment>
<dbReference type="EC" id="3.-.-.-" evidence="2"/>
<dbReference type="SUPFAM" id="SSF56601">
    <property type="entry name" value="beta-lactamase/transpeptidase-like"/>
    <property type="match status" value="1"/>
</dbReference>